<evidence type="ECO:0000313" key="1">
    <source>
        <dbReference type="EMBL" id="MDC7225207.1"/>
    </source>
</evidence>
<sequence length="149" mass="16643">MFMYEIKGIGTIYSDVRRRDLPGRGVIVAQSSILESELESKLFIAVDGRVFYNDHVQLGVIRSGRYVADKWAFKVFSMADVRMVRQYLESTWCFQADNLRHMVKITGCSLYHGAALVAEKAGAGGWVVSERAASIYSKRQVSAIIEAVG</sequence>
<proteinExistence type="predicted"/>
<comment type="caution">
    <text evidence="1">The sequence shown here is derived from an EMBL/GenBank/DDBJ whole genome shotgun (WGS) entry which is preliminary data.</text>
</comment>
<dbReference type="Proteomes" id="UP001221217">
    <property type="component" value="Unassembled WGS sequence"/>
</dbReference>
<gene>
    <name evidence="1" type="ORF">PQJ61_00420</name>
</gene>
<accession>A0AAJ1ICH9</accession>
<protein>
    <submittedName>
        <fullName evidence="1">Uncharacterized protein</fullName>
    </submittedName>
</protein>
<dbReference type="AlphaFoldDB" id="A0AAJ1ICH9"/>
<name>A0AAJ1ICH9_9SPIO</name>
<evidence type="ECO:0000313" key="2">
    <source>
        <dbReference type="Proteomes" id="UP001221217"/>
    </source>
</evidence>
<reference evidence="1 2" key="1">
    <citation type="submission" date="2022-12" db="EMBL/GenBank/DDBJ databases">
        <title>Metagenome assembled genome from gulf of manar.</title>
        <authorList>
            <person name="Kohli P."/>
            <person name="Pk S."/>
            <person name="Venkata Ramana C."/>
            <person name="Sasikala C."/>
        </authorList>
    </citation>
    <scope>NUCLEOTIDE SEQUENCE [LARGE SCALE GENOMIC DNA]</scope>
    <source>
        <strain evidence="1">JB008</strain>
    </source>
</reference>
<dbReference type="EMBL" id="JAQQAL010000003">
    <property type="protein sequence ID" value="MDC7225207.1"/>
    <property type="molecule type" value="Genomic_DNA"/>
</dbReference>
<organism evidence="1 2">
    <name type="scientific">Candidatus Thalassospirochaeta sargassi</name>
    <dbReference type="NCBI Taxonomy" id="3119039"/>
    <lineage>
        <taxon>Bacteria</taxon>
        <taxon>Pseudomonadati</taxon>
        <taxon>Spirochaetota</taxon>
        <taxon>Spirochaetia</taxon>
        <taxon>Spirochaetales</taxon>
        <taxon>Spirochaetaceae</taxon>
        <taxon>Candidatus Thalassospirochaeta</taxon>
    </lineage>
</organism>